<keyword evidence="1" id="KW-0175">Coiled coil</keyword>
<keyword evidence="4" id="KW-1185">Reference proteome</keyword>
<evidence type="ECO:0000256" key="2">
    <source>
        <dbReference type="SAM" id="MobiDB-lite"/>
    </source>
</evidence>
<proteinExistence type="predicted"/>
<reference evidence="3 4" key="1">
    <citation type="submission" date="2017-06" db="EMBL/GenBank/DDBJ databases">
        <title>Draft genome sequence of a variant of Elsinoe murrayae.</title>
        <authorList>
            <person name="Cheng Q."/>
        </authorList>
    </citation>
    <scope>NUCLEOTIDE SEQUENCE [LARGE SCALE GENOMIC DNA]</scope>
    <source>
        <strain evidence="3 4">CQ-2017a</strain>
    </source>
</reference>
<gene>
    <name evidence="3" type="ORF">CAC42_3668</name>
</gene>
<protein>
    <submittedName>
        <fullName evidence="3">DNA topoisomerase 2</fullName>
    </submittedName>
</protein>
<evidence type="ECO:0000313" key="3">
    <source>
        <dbReference type="EMBL" id="PNS17098.1"/>
    </source>
</evidence>
<accession>A0A2K1QPR5</accession>
<evidence type="ECO:0000256" key="1">
    <source>
        <dbReference type="SAM" id="Coils"/>
    </source>
</evidence>
<dbReference type="GO" id="GO:0016853">
    <property type="term" value="F:isomerase activity"/>
    <property type="evidence" value="ECO:0007669"/>
    <property type="project" value="UniProtKB-KW"/>
</dbReference>
<dbReference type="AlphaFoldDB" id="A0A2K1QPR5"/>
<dbReference type="Proteomes" id="UP000243797">
    <property type="component" value="Unassembled WGS sequence"/>
</dbReference>
<name>A0A2K1QPR5_9PEZI</name>
<feature type="compositionally biased region" description="Acidic residues" evidence="2">
    <location>
        <begin position="102"/>
        <end position="112"/>
    </location>
</feature>
<feature type="region of interest" description="Disordered" evidence="2">
    <location>
        <begin position="85"/>
        <end position="158"/>
    </location>
</feature>
<dbReference type="InParanoid" id="A0A2K1QPR5"/>
<feature type="compositionally biased region" description="Low complexity" evidence="2">
    <location>
        <begin position="130"/>
        <end position="139"/>
    </location>
</feature>
<feature type="compositionally biased region" description="Polar residues" evidence="2">
    <location>
        <begin position="140"/>
        <end position="158"/>
    </location>
</feature>
<evidence type="ECO:0000313" key="4">
    <source>
        <dbReference type="Proteomes" id="UP000243797"/>
    </source>
</evidence>
<dbReference type="EMBL" id="NKHZ01000054">
    <property type="protein sequence ID" value="PNS17098.1"/>
    <property type="molecule type" value="Genomic_DNA"/>
</dbReference>
<keyword evidence="3" id="KW-0413">Isomerase</keyword>
<sequence>MSRAESNVVRIRKCEGFDNYPECFTTLFVQAASLHTNAEKRTGHIARCAESGLSPAQIEDLMTKHSTGGTHISESQMQEALKRCPNLIDGRKRPRTSTAEPANDDQDEEDDLVMTQNSSTARRTRRRLGSPSPSAASPSHVRQNPFTPSSSARPESDLNQGLDEYITSRNTTLGHRLPSSHNENEIFTTYIDNHTRDNLHMSEDITQKIEQITKKSAELASIKPSQEKCLEKLQIYQRLKDNHAEAVSKFSDKLSQEVHDSFLRAIKSYEQEYSNINARKEKLAAELAALIQQCYREEVDDRRKIIRKQEMWDKMERELATGRRGWEKTSKDLDKLMSVCKAATHQ</sequence>
<comment type="caution">
    <text evidence="3">The sequence shown here is derived from an EMBL/GenBank/DDBJ whole genome shotgun (WGS) entry which is preliminary data.</text>
</comment>
<feature type="coiled-coil region" evidence="1">
    <location>
        <begin position="266"/>
        <end position="293"/>
    </location>
</feature>
<organism evidence="3 4">
    <name type="scientific">Sphaceloma murrayae</name>
    <dbReference type="NCBI Taxonomy" id="2082308"/>
    <lineage>
        <taxon>Eukaryota</taxon>
        <taxon>Fungi</taxon>
        <taxon>Dikarya</taxon>
        <taxon>Ascomycota</taxon>
        <taxon>Pezizomycotina</taxon>
        <taxon>Dothideomycetes</taxon>
        <taxon>Dothideomycetidae</taxon>
        <taxon>Myriangiales</taxon>
        <taxon>Elsinoaceae</taxon>
        <taxon>Sphaceloma</taxon>
    </lineage>
</organism>